<proteinExistence type="predicted"/>
<feature type="compositionally biased region" description="Low complexity" evidence="1">
    <location>
        <begin position="39"/>
        <end position="49"/>
    </location>
</feature>
<name>L1L2W4_9ACTN</name>
<gene>
    <name evidence="2" type="ORF">STRIP9103_02840</name>
</gene>
<evidence type="ECO:0000313" key="2">
    <source>
        <dbReference type="EMBL" id="EKX67391.1"/>
    </source>
</evidence>
<dbReference type="PATRIC" id="fig|698759.3.peg.2048"/>
<feature type="region of interest" description="Disordered" evidence="1">
    <location>
        <begin position="1"/>
        <end position="56"/>
    </location>
</feature>
<accession>L1L2W4</accession>
<evidence type="ECO:0000256" key="1">
    <source>
        <dbReference type="SAM" id="MobiDB-lite"/>
    </source>
</evidence>
<dbReference type="Proteomes" id="UP000010411">
    <property type="component" value="Unassembled WGS sequence"/>
</dbReference>
<reference evidence="2 3" key="1">
    <citation type="submission" date="2012-11" db="EMBL/GenBank/DDBJ databases">
        <authorList>
            <person name="Huguet-Tapia J.C."/>
            <person name="Durkin A.S."/>
            <person name="Pettis G.S."/>
            <person name="Badger J.H."/>
        </authorList>
    </citation>
    <scope>NUCLEOTIDE SEQUENCE [LARGE SCALE GENOMIC DNA]</scope>
    <source>
        <strain evidence="2 3">91-03</strain>
    </source>
</reference>
<dbReference type="EMBL" id="AEJC01000153">
    <property type="protein sequence ID" value="EKX67391.1"/>
    <property type="molecule type" value="Genomic_DNA"/>
</dbReference>
<feature type="compositionally biased region" description="Gly residues" evidence="1">
    <location>
        <begin position="15"/>
        <end position="28"/>
    </location>
</feature>
<evidence type="ECO:0000313" key="3">
    <source>
        <dbReference type="Proteomes" id="UP000010411"/>
    </source>
</evidence>
<dbReference type="AlphaFoldDB" id="L1L2W4"/>
<protein>
    <submittedName>
        <fullName evidence="2">Uncharacterized protein</fullName>
    </submittedName>
</protein>
<keyword evidence="3" id="KW-1185">Reference proteome</keyword>
<sequence length="56" mass="5645">MGISGRVAEPLMKGQRGGVRGWRQGGGPKLAQPLGQSATGPLPGPGVTLPDERGNP</sequence>
<organism evidence="2 3">
    <name type="scientific">Streptomyces ipomoeae 91-03</name>
    <dbReference type="NCBI Taxonomy" id="698759"/>
    <lineage>
        <taxon>Bacteria</taxon>
        <taxon>Bacillati</taxon>
        <taxon>Actinomycetota</taxon>
        <taxon>Actinomycetes</taxon>
        <taxon>Kitasatosporales</taxon>
        <taxon>Streptomycetaceae</taxon>
        <taxon>Streptomyces</taxon>
    </lineage>
</organism>
<comment type="caution">
    <text evidence="2">The sequence shown here is derived from an EMBL/GenBank/DDBJ whole genome shotgun (WGS) entry which is preliminary data.</text>
</comment>